<comment type="caution">
    <text evidence="2">The sequence shown here is derived from an EMBL/GenBank/DDBJ whole genome shotgun (WGS) entry which is preliminary data.</text>
</comment>
<reference evidence="2 3" key="1">
    <citation type="submission" date="2020-10" db="EMBL/GenBank/DDBJ databases">
        <title>The Coptis chinensis genome and diversification of protoberbering-type alkaloids.</title>
        <authorList>
            <person name="Wang B."/>
            <person name="Shu S."/>
            <person name="Song C."/>
            <person name="Liu Y."/>
        </authorList>
    </citation>
    <scope>NUCLEOTIDE SEQUENCE [LARGE SCALE GENOMIC DNA]</scope>
    <source>
        <strain evidence="2">HL-2020</strain>
        <tissue evidence="2">Leaf</tissue>
    </source>
</reference>
<keyword evidence="1" id="KW-0472">Membrane</keyword>
<organism evidence="2 3">
    <name type="scientific">Coptis chinensis</name>
    <dbReference type="NCBI Taxonomy" id="261450"/>
    <lineage>
        <taxon>Eukaryota</taxon>
        <taxon>Viridiplantae</taxon>
        <taxon>Streptophyta</taxon>
        <taxon>Embryophyta</taxon>
        <taxon>Tracheophyta</taxon>
        <taxon>Spermatophyta</taxon>
        <taxon>Magnoliopsida</taxon>
        <taxon>Ranunculales</taxon>
        <taxon>Ranunculaceae</taxon>
        <taxon>Coptidoideae</taxon>
        <taxon>Coptis</taxon>
    </lineage>
</organism>
<sequence>MVVAAEGGHCIVFAPLFKRSQCPENLGQTEDLLDPCLLVTVPGNGQRSADIEEQIADLASSNAENTKVVDLVSRSGEQRIKDFVTDHYGYNANFMGPAAGVLVGFTMFFAFLFVFAINRFNFQKKLNGPNAQRKLPLASFVSGIFGANLSLVDRIWTKDVFFQRLIRRS</sequence>
<dbReference type="Proteomes" id="UP000631114">
    <property type="component" value="Unassembled WGS sequence"/>
</dbReference>
<keyword evidence="3" id="KW-1185">Reference proteome</keyword>
<name>A0A835H061_9MAGN</name>
<evidence type="ECO:0000313" key="2">
    <source>
        <dbReference type="EMBL" id="KAF9590855.1"/>
    </source>
</evidence>
<dbReference type="AlphaFoldDB" id="A0A835H061"/>
<protein>
    <submittedName>
        <fullName evidence="2">Uncharacterized protein</fullName>
    </submittedName>
</protein>
<gene>
    <name evidence="2" type="ORF">IFM89_038727</name>
</gene>
<keyword evidence="1" id="KW-1133">Transmembrane helix</keyword>
<feature type="transmembrane region" description="Helical" evidence="1">
    <location>
        <begin position="94"/>
        <end position="117"/>
    </location>
</feature>
<keyword evidence="1" id="KW-0812">Transmembrane</keyword>
<dbReference type="EMBL" id="JADFTS010000009">
    <property type="protein sequence ID" value="KAF9590855.1"/>
    <property type="molecule type" value="Genomic_DNA"/>
</dbReference>
<proteinExistence type="predicted"/>
<accession>A0A835H061</accession>
<evidence type="ECO:0000256" key="1">
    <source>
        <dbReference type="SAM" id="Phobius"/>
    </source>
</evidence>
<evidence type="ECO:0000313" key="3">
    <source>
        <dbReference type="Proteomes" id="UP000631114"/>
    </source>
</evidence>